<name>D5BBM6_ZUNPS</name>
<dbReference type="HOGENOM" id="CLU_3384553_0_0_10"/>
<dbReference type="EMBL" id="CP001650">
    <property type="protein sequence ID" value="ADF50460.1"/>
    <property type="molecule type" value="Genomic_DNA"/>
</dbReference>
<protein>
    <submittedName>
        <fullName evidence="2">Uncharacterized protein</fullName>
    </submittedName>
</protein>
<proteinExistence type="predicted"/>
<keyword evidence="3" id="KW-1185">Reference proteome</keyword>
<dbReference type="STRING" id="655815.ZPR_0096"/>
<accession>D5BBM6</accession>
<evidence type="ECO:0000313" key="3">
    <source>
        <dbReference type="Proteomes" id="UP000001654"/>
    </source>
</evidence>
<dbReference type="KEGG" id="zpr:ZPR_0096"/>
<reference evidence="2 3" key="1">
    <citation type="journal article" date="2010" name="BMC Genomics">
        <title>The complete genome of Zunongwangia profunda SM-A87 reveals its adaptation to the deep-sea environment and ecological role in sedimentary organic nitrogen degradation.</title>
        <authorList>
            <person name="Qin Q.L."/>
            <person name="Zhang X.Y."/>
            <person name="Wang X.M."/>
            <person name="Liu G.M."/>
            <person name="Chen X.L."/>
            <person name="Xie B.B."/>
            <person name="Dang H.Y."/>
            <person name="Zhou B.C."/>
            <person name="Yu J."/>
            <person name="Zhang Y.Z."/>
        </authorList>
    </citation>
    <scope>NUCLEOTIDE SEQUENCE [LARGE SCALE GENOMIC DNA]</scope>
    <source>
        <strain evidence="3">DSM 18752 / CCTCC AB 206139 / SM-A87</strain>
    </source>
</reference>
<keyword evidence="1" id="KW-0812">Transmembrane</keyword>
<keyword evidence="1" id="KW-0472">Membrane</keyword>
<dbReference type="Proteomes" id="UP000001654">
    <property type="component" value="Chromosome"/>
</dbReference>
<feature type="transmembrane region" description="Helical" evidence="1">
    <location>
        <begin position="12"/>
        <end position="31"/>
    </location>
</feature>
<dbReference type="AlphaFoldDB" id="D5BBM6"/>
<evidence type="ECO:0000256" key="1">
    <source>
        <dbReference type="SAM" id="Phobius"/>
    </source>
</evidence>
<gene>
    <name evidence="2" type="ordered locus">ZPR_0096</name>
</gene>
<sequence>MYSDFQYFKLYFCFLKSKSTFLIIIGINYLFAS</sequence>
<organism evidence="2 3">
    <name type="scientific">Zunongwangia profunda (strain DSM 18752 / CCTCC AB 206139 / SM-A87)</name>
    <name type="common">Wangia profunda</name>
    <dbReference type="NCBI Taxonomy" id="655815"/>
    <lineage>
        <taxon>Bacteria</taxon>
        <taxon>Pseudomonadati</taxon>
        <taxon>Bacteroidota</taxon>
        <taxon>Flavobacteriia</taxon>
        <taxon>Flavobacteriales</taxon>
        <taxon>Flavobacteriaceae</taxon>
        <taxon>Zunongwangia</taxon>
    </lineage>
</organism>
<keyword evidence="1" id="KW-1133">Transmembrane helix</keyword>
<evidence type="ECO:0000313" key="2">
    <source>
        <dbReference type="EMBL" id="ADF50460.1"/>
    </source>
</evidence>